<feature type="compositionally biased region" description="Basic and acidic residues" evidence="1">
    <location>
        <begin position="67"/>
        <end position="82"/>
    </location>
</feature>
<dbReference type="EMBL" id="CAICTM010002092">
    <property type="protein sequence ID" value="CAB9527862.1"/>
    <property type="molecule type" value="Genomic_DNA"/>
</dbReference>
<feature type="compositionally biased region" description="Polar residues" evidence="1">
    <location>
        <begin position="100"/>
        <end position="110"/>
    </location>
</feature>
<proteinExistence type="predicted"/>
<evidence type="ECO:0000256" key="1">
    <source>
        <dbReference type="SAM" id="MobiDB-lite"/>
    </source>
</evidence>
<feature type="compositionally biased region" description="Polar residues" evidence="1">
    <location>
        <begin position="37"/>
        <end position="59"/>
    </location>
</feature>
<sequence length="110" mass="12162">MDDGVKQCVTNKQRENAQIKNMPSSWPDPVVQVDAEGNQQMGGPRQQQKTSDKTASPKVTAQIGKKAAGEPRAEDTTERSDWSDVEYGPGWEQVFDPSPANVTEQQMKQT</sequence>
<protein>
    <submittedName>
        <fullName evidence="2">Uncharacterized protein</fullName>
    </submittedName>
</protein>
<name>A0A9N8HW57_9STRA</name>
<organism evidence="2 3">
    <name type="scientific">Seminavis robusta</name>
    <dbReference type="NCBI Taxonomy" id="568900"/>
    <lineage>
        <taxon>Eukaryota</taxon>
        <taxon>Sar</taxon>
        <taxon>Stramenopiles</taxon>
        <taxon>Ochrophyta</taxon>
        <taxon>Bacillariophyta</taxon>
        <taxon>Bacillariophyceae</taxon>
        <taxon>Bacillariophycidae</taxon>
        <taxon>Naviculales</taxon>
        <taxon>Naviculaceae</taxon>
        <taxon>Seminavis</taxon>
    </lineage>
</organism>
<dbReference type="AlphaFoldDB" id="A0A9N8HW57"/>
<keyword evidence="3" id="KW-1185">Reference proteome</keyword>
<gene>
    <name evidence="2" type="ORF">SEMRO_2094_G314170.1</name>
</gene>
<evidence type="ECO:0000313" key="2">
    <source>
        <dbReference type="EMBL" id="CAB9527862.1"/>
    </source>
</evidence>
<evidence type="ECO:0000313" key="3">
    <source>
        <dbReference type="Proteomes" id="UP001153069"/>
    </source>
</evidence>
<dbReference type="Proteomes" id="UP001153069">
    <property type="component" value="Unassembled WGS sequence"/>
</dbReference>
<reference evidence="2" key="1">
    <citation type="submission" date="2020-06" db="EMBL/GenBank/DDBJ databases">
        <authorList>
            <consortium name="Plant Systems Biology data submission"/>
        </authorList>
    </citation>
    <scope>NUCLEOTIDE SEQUENCE</scope>
    <source>
        <strain evidence="2">D6</strain>
    </source>
</reference>
<accession>A0A9N8HW57</accession>
<comment type="caution">
    <text evidence="2">The sequence shown here is derived from an EMBL/GenBank/DDBJ whole genome shotgun (WGS) entry which is preliminary data.</text>
</comment>
<feature type="region of interest" description="Disordered" evidence="1">
    <location>
        <begin position="1"/>
        <end position="110"/>
    </location>
</feature>